<evidence type="ECO:0000313" key="4">
    <source>
        <dbReference type="RefSeq" id="XP_015590502.1"/>
    </source>
</evidence>
<dbReference type="RefSeq" id="XP_015590502.1">
    <property type="nucleotide sequence ID" value="XM_015735016.2"/>
</dbReference>
<dbReference type="InterPro" id="IPR013766">
    <property type="entry name" value="Thioredoxin_domain"/>
</dbReference>
<dbReference type="SUPFAM" id="SSF52833">
    <property type="entry name" value="Thioredoxin-like"/>
    <property type="match status" value="3"/>
</dbReference>
<name>A0AAJ7BNL5_CEPCN</name>
<dbReference type="InterPro" id="IPR036249">
    <property type="entry name" value="Thioredoxin-like_sf"/>
</dbReference>
<dbReference type="KEGG" id="ccin:107265506"/>
<dbReference type="Pfam" id="PF13848">
    <property type="entry name" value="Thioredoxin_6"/>
    <property type="match status" value="1"/>
</dbReference>
<dbReference type="AlphaFoldDB" id="A0AAJ7BNL5"/>
<dbReference type="PANTHER" id="PTHR46295">
    <property type="entry name" value="ENDOPLASMIC RETICULUM RESIDENT PROTEIN 44"/>
    <property type="match status" value="1"/>
</dbReference>
<protein>
    <submittedName>
        <fullName evidence="4">Endoplasmic reticulum resident protein 44 isoform X1</fullName>
    </submittedName>
</protein>
<dbReference type="Proteomes" id="UP000694920">
    <property type="component" value="Unplaced"/>
</dbReference>
<dbReference type="GO" id="GO:0003756">
    <property type="term" value="F:protein disulfide isomerase activity"/>
    <property type="evidence" value="ECO:0007669"/>
    <property type="project" value="TreeGrafter"/>
</dbReference>
<dbReference type="PANTHER" id="PTHR46295:SF1">
    <property type="entry name" value="ENDOPLASMIC RETICULUM RESIDENT PROTEIN 44"/>
    <property type="match status" value="1"/>
</dbReference>
<dbReference type="GO" id="GO:0005789">
    <property type="term" value="C:endoplasmic reticulum membrane"/>
    <property type="evidence" value="ECO:0007669"/>
    <property type="project" value="TreeGrafter"/>
</dbReference>
<organism evidence="3 4">
    <name type="scientific">Cephus cinctus</name>
    <name type="common">Wheat stem sawfly</name>
    <dbReference type="NCBI Taxonomy" id="211228"/>
    <lineage>
        <taxon>Eukaryota</taxon>
        <taxon>Metazoa</taxon>
        <taxon>Ecdysozoa</taxon>
        <taxon>Arthropoda</taxon>
        <taxon>Hexapoda</taxon>
        <taxon>Insecta</taxon>
        <taxon>Pterygota</taxon>
        <taxon>Neoptera</taxon>
        <taxon>Endopterygota</taxon>
        <taxon>Hymenoptera</taxon>
        <taxon>Cephoidea</taxon>
        <taxon>Cephidae</taxon>
        <taxon>Cephus</taxon>
    </lineage>
</organism>
<evidence type="ECO:0000256" key="1">
    <source>
        <dbReference type="SAM" id="SignalP"/>
    </source>
</evidence>
<sequence>MLPCTAHQAIIAVYACIMTFLPFVSADGGATPLTQKNIDMTLASNELVFINFYAEWCRFSSLLAPIFDEASDKVREAFPEVGRVVMGKVDCDKESSIASRFHISKYPTLKIIRNGQPTKREYRGQRSVDAFVDFVKKQLEDPIKEFYNMKELNELDDKKRMIIGYFDRKDVPEYQMFRRVATNLKDDCQFHVGFGTCSNQNCEIGEHFHFADASRAMHPPGQPIVVFRSDKALSNDEDETYKGSLQNFDELNIWAQEKCVPLVREITFENAEELTEEGLPFLILFHAPDDFESVKSYKDVVVNTLIDEKQNINFLTADGLKFAHPLQHLGKSTSDLPLIAIDSFRHMYLFPNFQDIFIPGKLKSFLQDLYSGKLHREFHYGPDPSNNDVPQLAGQVKVPTTPPESTFKKLTPSKNRYTLLRDEL</sequence>
<dbReference type="GeneID" id="107265506"/>
<feature type="domain" description="Thioredoxin" evidence="2">
    <location>
        <begin position="9"/>
        <end position="140"/>
    </location>
</feature>
<dbReference type="InterPro" id="IPR041862">
    <property type="entry name" value="ERp44_PDI_b_2"/>
</dbReference>
<dbReference type="Gene3D" id="3.40.30.10">
    <property type="entry name" value="Glutaredoxin"/>
    <property type="match status" value="3"/>
</dbReference>
<feature type="chain" id="PRO_5042579754" evidence="1">
    <location>
        <begin position="27"/>
        <end position="424"/>
    </location>
</feature>
<dbReference type="FunFam" id="3.40.30.10:FF:000051">
    <property type="entry name" value="endoplasmic reticulum resident protein 44"/>
    <property type="match status" value="1"/>
</dbReference>
<gene>
    <name evidence="4" type="primary">LOC107265506</name>
</gene>
<dbReference type="CDD" id="cd02996">
    <property type="entry name" value="PDI_a_ERp44"/>
    <property type="match status" value="1"/>
</dbReference>
<dbReference type="CTD" id="23071"/>
<keyword evidence="1" id="KW-0732">Signal</keyword>
<dbReference type="FunFam" id="3.40.30.10:FF:000074">
    <property type="entry name" value="endoplasmic reticulum resident protein 44"/>
    <property type="match status" value="1"/>
</dbReference>
<dbReference type="Pfam" id="PF00085">
    <property type="entry name" value="Thioredoxin"/>
    <property type="match status" value="1"/>
</dbReference>
<accession>A0AAJ7BNL5</accession>
<dbReference type="InterPro" id="IPR052643">
    <property type="entry name" value="ERP44"/>
</dbReference>
<dbReference type="GO" id="GO:0005793">
    <property type="term" value="C:endoplasmic reticulum-Golgi intermediate compartment"/>
    <property type="evidence" value="ECO:0007669"/>
    <property type="project" value="TreeGrafter"/>
</dbReference>
<feature type="signal peptide" evidence="1">
    <location>
        <begin position="1"/>
        <end position="26"/>
    </location>
</feature>
<keyword evidence="3" id="KW-1185">Reference proteome</keyword>
<proteinExistence type="predicted"/>
<reference evidence="4" key="1">
    <citation type="submission" date="2025-08" db="UniProtKB">
        <authorList>
            <consortium name="RefSeq"/>
        </authorList>
    </citation>
    <scope>IDENTIFICATION</scope>
</reference>
<evidence type="ECO:0000259" key="2">
    <source>
        <dbReference type="PROSITE" id="PS51352"/>
    </source>
</evidence>
<dbReference type="PROSITE" id="PS51352">
    <property type="entry name" value="THIOREDOXIN_2"/>
    <property type="match status" value="1"/>
</dbReference>
<dbReference type="CDD" id="cd03072">
    <property type="entry name" value="PDI_b'_ERp44"/>
    <property type="match status" value="1"/>
</dbReference>
<dbReference type="GO" id="GO:0006457">
    <property type="term" value="P:protein folding"/>
    <property type="evidence" value="ECO:0007669"/>
    <property type="project" value="TreeGrafter"/>
</dbReference>
<evidence type="ECO:0000313" key="3">
    <source>
        <dbReference type="Proteomes" id="UP000694920"/>
    </source>
</evidence>